<keyword evidence="4" id="KW-1185">Reference proteome</keyword>
<evidence type="ECO:0000313" key="3">
    <source>
        <dbReference type="EMBL" id="OEU22979.1"/>
    </source>
</evidence>
<feature type="transmembrane region" description="Helical" evidence="2">
    <location>
        <begin position="19"/>
        <end position="39"/>
    </location>
</feature>
<gene>
    <name evidence="3" type="ORF">FRACYDRAFT_267436</name>
</gene>
<keyword evidence="2" id="KW-0812">Transmembrane</keyword>
<keyword evidence="2" id="KW-1133">Transmembrane helix</keyword>
<feature type="region of interest" description="Disordered" evidence="1">
    <location>
        <begin position="42"/>
        <end position="61"/>
    </location>
</feature>
<keyword evidence="2" id="KW-0472">Membrane</keyword>
<name>A0A1E7FXU7_9STRA</name>
<dbReference type="AlphaFoldDB" id="A0A1E7FXU7"/>
<dbReference type="Proteomes" id="UP000095751">
    <property type="component" value="Unassembled WGS sequence"/>
</dbReference>
<protein>
    <submittedName>
        <fullName evidence="3">Uncharacterized protein</fullName>
    </submittedName>
</protein>
<sequence>MGSDNGHTPIWNRSITCSAARICTMTAMLIVFIVFASMSGNESSSSEFRSRSGQAHTKTIGSNRAVNYDNYEWKELPKPVKKAASRLGYTQRSWDHSVNYSPPIFNKQWKKLMTEEKRAATALGYNEKSWSDEL</sequence>
<feature type="non-terminal residue" evidence="3">
    <location>
        <position position="134"/>
    </location>
</feature>
<proteinExistence type="predicted"/>
<accession>A0A1E7FXU7</accession>
<feature type="compositionally biased region" description="Low complexity" evidence="1">
    <location>
        <begin position="42"/>
        <end position="53"/>
    </location>
</feature>
<evidence type="ECO:0000256" key="2">
    <source>
        <dbReference type="SAM" id="Phobius"/>
    </source>
</evidence>
<dbReference type="EMBL" id="KV784353">
    <property type="protein sequence ID" value="OEU22979.1"/>
    <property type="molecule type" value="Genomic_DNA"/>
</dbReference>
<evidence type="ECO:0000256" key="1">
    <source>
        <dbReference type="SAM" id="MobiDB-lite"/>
    </source>
</evidence>
<organism evidence="3 4">
    <name type="scientific">Fragilariopsis cylindrus CCMP1102</name>
    <dbReference type="NCBI Taxonomy" id="635003"/>
    <lineage>
        <taxon>Eukaryota</taxon>
        <taxon>Sar</taxon>
        <taxon>Stramenopiles</taxon>
        <taxon>Ochrophyta</taxon>
        <taxon>Bacillariophyta</taxon>
        <taxon>Bacillariophyceae</taxon>
        <taxon>Bacillariophycidae</taxon>
        <taxon>Bacillariales</taxon>
        <taxon>Bacillariaceae</taxon>
        <taxon>Fragilariopsis</taxon>
    </lineage>
</organism>
<dbReference type="KEGG" id="fcy:FRACYDRAFT_267436"/>
<dbReference type="InParanoid" id="A0A1E7FXU7"/>
<reference evidence="3 4" key="1">
    <citation type="submission" date="2016-09" db="EMBL/GenBank/DDBJ databases">
        <title>Extensive genetic diversity and differential bi-allelic expression allows diatom success in the polar Southern Ocean.</title>
        <authorList>
            <consortium name="DOE Joint Genome Institute"/>
            <person name="Mock T."/>
            <person name="Otillar R.P."/>
            <person name="Strauss J."/>
            <person name="Dupont C."/>
            <person name="Frickenhaus S."/>
            <person name="Maumus F."/>
            <person name="Mcmullan M."/>
            <person name="Sanges R."/>
            <person name="Schmutz J."/>
            <person name="Toseland A."/>
            <person name="Valas R."/>
            <person name="Veluchamy A."/>
            <person name="Ward B.J."/>
            <person name="Allen A."/>
            <person name="Barry K."/>
            <person name="Falciatore A."/>
            <person name="Ferrante M."/>
            <person name="Fortunato A.E."/>
            <person name="Gloeckner G."/>
            <person name="Gruber A."/>
            <person name="Hipkin R."/>
            <person name="Janech M."/>
            <person name="Kroth P."/>
            <person name="Leese F."/>
            <person name="Lindquist E."/>
            <person name="Lyon B.R."/>
            <person name="Martin J."/>
            <person name="Mayer C."/>
            <person name="Parker M."/>
            <person name="Quesneville H."/>
            <person name="Raymond J."/>
            <person name="Uhlig C."/>
            <person name="Valentin K.U."/>
            <person name="Worden A.Z."/>
            <person name="Armbrust E.V."/>
            <person name="Bowler C."/>
            <person name="Green B."/>
            <person name="Moulton V."/>
            <person name="Van Oosterhout C."/>
            <person name="Grigoriev I."/>
        </authorList>
    </citation>
    <scope>NUCLEOTIDE SEQUENCE [LARGE SCALE GENOMIC DNA]</scope>
    <source>
        <strain evidence="3 4">CCMP1102</strain>
    </source>
</reference>
<evidence type="ECO:0000313" key="4">
    <source>
        <dbReference type="Proteomes" id="UP000095751"/>
    </source>
</evidence>